<dbReference type="EMBL" id="WOWS01000003">
    <property type="protein sequence ID" value="MUU78575.1"/>
    <property type="molecule type" value="Genomic_DNA"/>
</dbReference>
<comment type="caution">
    <text evidence="1">The sequence shown here is derived from an EMBL/GenBank/DDBJ whole genome shotgun (WGS) entry which is preliminary data.</text>
</comment>
<dbReference type="Gene3D" id="3.30.70.930">
    <property type="match status" value="1"/>
</dbReference>
<evidence type="ECO:0000313" key="2">
    <source>
        <dbReference type="Proteomes" id="UP000478208"/>
    </source>
</evidence>
<evidence type="ECO:0008006" key="3">
    <source>
        <dbReference type="Google" id="ProtNLM"/>
    </source>
</evidence>
<name>A0A6L6U8E4_9FLAO</name>
<protein>
    <recommendedName>
        <fullName evidence="3">Thiamine-binding protein domain-containing protein</fullName>
    </recommendedName>
</protein>
<organism evidence="1 2">
    <name type="scientific">Winogradskyella endarachnes</name>
    <dbReference type="NCBI Taxonomy" id="2681965"/>
    <lineage>
        <taxon>Bacteria</taxon>
        <taxon>Pseudomonadati</taxon>
        <taxon>Bacteroidota</taxon>
        <taxon>Flavobacteriia</taxon>
        <taxon>Flavobacteriales</taxon>
        <taxon>Flavobacteriaceae</taxon>
        <taxon>Winogradskyella</taxon>
    </lineage>
</organism>
<accession>A0A6L6U8E4</accession>
<proteinExistence type="predicted"/>
<dbReference type="SUPFAM" id="SSF89957">
    <property type="entry name" value="MTH1187/YkoF-like"/>
    <property type="match status" value="1"/>
</dbReference>
<reference evidence="1 2" key="1">
    <citation type="submission" date="2019-12" db="EMBL/GenBank/DDBJ databases">
        <authorList>
            <person name="Li J."/>
        </authorList>
    </citation>
    <scope>NUCLEOTIDE SEQUENCE [LARGE SCALE GENOMIC DNA]</scope>
    <source>
        <strain evidence="1 2">HL2-2</strain>
    </source>
</reference>
<gene>
    <name evidence="1" type="ORF">GN138_08970</name>
</gene>
<keyword evidence="2" id="KW-1185">Reference proteome</keyword>
<dbReference type="InterPro" id="IPR029756">
    <property type="entry name" value="MTH1187/YkoF-like"/>
</dbReference>
<dbReference type="RefSeq" id="WP_157363469.1">
    <property type="nucleotide sequence ID" value="NZ_WOWS01000003.1"/>
</dbReference>
<dbReference type="AlphaFoldDB" id="A0A6L6U8E4"/>
<dbReference type="Proteomes" id="UP000478208">
    <property type="component" value="Unassembled WGS sequence"/>
</dbReference>
<evidence type="ECO:0000313" key="1">
    <source>
        <dbReference type="EMBL" id="MUU78575.1"/>
    </source>
</evidence>
<sequence>MEISVDLTLSPLQNDYEIHVINFIKALRNSKFKVLENPLSTQIFGNYDELMPFLNQEIKRSFAAADISVLTMKVVKTNRSDYEPHF</sequence>